<dbReference type="Gene3D" id="3.30.460.10">
    <property type="entry name" value="Beta Polymerase, domain 2"/>
    <property type="match status" value="1"/>
</dbReference>
<feature type="region of interest" description="Disordered" evidence="1">
    <location>
        <begin position="1888"/>
        <end position="1940"/>
    </location>
</feature>
<feature type="compositionally biased region" description="Polar residues" evidence="1">
    <location>
        <begin position="2424"/>
        <end position="2435"/>
    </location>
</feature>
<feature type="domain" description="Poly(A) RNA polymerase mitochondrial-like central palm" evidence="2">
    <location>
        <begin position="2041"/>
        <end position="2223"/>
    </location>
</feature>
<feature type="compositionally biased region" description="Basic residues" evidence="1">
    <location>
        <begin position="722"/>
        <end position="732"/>
    </location>
</feature>
<feature type="compositionally biased region" description="Basic and acidic residues" evidence="1">
    <location>
        <begin position="2407"/>
        <end position="2422"/>
    </location>
</feature>
<feature type="region of interest" description="Disordered" evidence="1">
    <location>
        <begin position="1047"/>
        <end position="1095"/>
    </location>
</feature>
<feature type="compositionally biased region" description="Basic and acidic residues" evidence="1">
    <location>
        <begin position="1913"/>
        <end position="1926"/>
    </location>
</feature>
<feature type="region of interest" description="Disordered" evidence="1">
    <location>
        <begin position="3613"/>
        <end position="3640"/>
    </location>
</feature>
<feature type="region of interest" description="Disordered" evidence="1">
    <location>
        <begin position="2290"/>
        <end position="2309"/>
    </location>
</feature>
<protein>
    <submittedName>
        <fullName evidence="3">Erythrocyte membrane-associated protein</fullName>
    </submittedName>
</protein>
<evidence type="ECO:0000313" key="4">
    <source>
        <dbReference type="Proteomes" id="UP000092716"/>
    </source>
</evidence>
<feature type="region of interest" description="Disordered" evidence="1">
    <location>
        <begin position="2404"/>
        <end position="2493"/>
    </location>
</feature>
<feature type="compositionally biased region" description="Polar residues" evidence="1">
    <location>
        <begin position="13"/>
        <end position="27"/>
    </location>
</feature>
<dbReference type="GO" id="GO:0031499">
    <property type="term" value="C:TRAMP complex"/>
    <property type="evidence" value="ECO:0007669"/>
    <property type="project" value="TreeGrafter"/>
</dbReference>
<feature type="compositionally biased region" description="Basic and acidic residues" evidence="1">
    <location>
        <begin position="2290"/>
        <end position="2302"/>
    </location>
</feature>
<feature type="region of interest" description="Disordered" evidence="1">
    <location>
        <begin position="445"/>
        <end position="576"/>
    </location>
</feature>
<dbReference type="GO" id="GO:1990817">
    <property type="term" value="F:poly(A) RNA polymerase activity"/>
    <property type="evidence" value="ECO:0007669"/>
    <property type="project" value="InterPro"/>
</dbReference>
<dbReference type="CDD" id="cd05402">
    <property type="entry name" value="NT_PAP_TUTase"/>
    <property type="match status" value="1"/>
</dbReference>
<dbReference type="GO" id="GO:0005730">
    <property type="term" value="C:nucleolus"/>
    <property type="evidence" value="ECO:0007669"/>
    <property type="project" value="TreeGrafter"/>
</dbReference>
<evidence type="ECO:0000313" key="3">
    <source>
        <dbReference type="EMBL" id="ANQ06746.1"/>
    </source>
</evidence>
<feature type="region of interest" description="Disordered" evidence="1">
    <location>
        <begin position="603"/>
        <end position="637"/>
    </location>
</feature>
<feature type="compositionally biased region" description="Polar residues" evidence="1">
    <location>
        <begin position="364"/>
        <end position="383"/>
    </location>
</feature>
<gene>
    <name evidence="3" type="ORF">PCOAH_00012500</name>
</gene>
<dbReference type="RefSeq" id="XP_019913441.1">
    <property type="nucleotide sequence ID" value="XM_020058059.1"/>
</dbReference>
<feature type="compositionally biased region" description="Basic and acidic residues" evidence="1">
    <location>
        <begin position="1061"/>
        <end position="1084"/>
    </location>
</feature>
<reference evidence="4" key="1">
    <citation type="submission" date="2016-06" db="EMBL/GenBank/DDBJ databases">
        <title>First high quality genome sequence of Plasmodium coatneyi using continuous long reads from single molecule, real-time sequencing.</title>
        <authorList>
            <person name="Chien J.-T."/>
            <person name="Pakala S.B."/>
            <person name="Geraldo J.A."/>
            <person name="Lapp S.A."/>
            <person name="Barnwell J.W."/>
            <person name="Kissinger J.C."/>
            <person name="Galinski M.R."/>
            <person name="Humphrey J.C."/>
        </authorList>
    </citation>
    <scope>NUCLEOTIDE SEQUENCE [LARGE SCALE GENOMIC DNA]</scope>
    <source>
        <strain evidence="4">Hackeri</strain>
    </source>
</reference>
<feature type="region of interest" description="Disordered" evidence="1">
    <location>
        <begin position="2127"/>
        <end position="2148"/>
    </location>
</feature>
<feature type="compositionally biased region" description="Low complexity" evidence="1">
    <location>
        <begin position="2974"/>
        <end position="2990"/>
    </location>
</feature>
<feature type="compositionally biased region" description="Basic residues" evidence="1">
    <location>
        <begin position="887"/>
        <end position="904"/>
    </location>
</feature>
<feature type="compositionally biased region" description="Basic and acidic residues" evidence="1">
    <location>
        <begin position="2995"/>
        <end position="3015"/>
    </location>
</feature>
<feature type="region of interest" description="Disordered" evidence="1">
    <location>
        <begin position="2655"/>
        <end position="2692"/>
    </location>
</feature>
<proteinExistence type="predicted"/>
<dbReference type="PANTHER" id="PTHR23092:SF15">
    <property type="entry name" value="INACTIVE NON-CANONICAL POLY(A) RNA POLYMERASE PROTEIN TRF4-2-RELATED"/>
    <property type="match status" value="1"/>
</dbReference>
<feature type="compositionally biased region" description="Basic residues" evidence="1">
    <location>
        <begin position="37"/>
        <end position="46"/>
    </location>
</feature>
<feature type="compositionally biased region" description="Basic and acidic residues" evidence="1">
    <location>
        <begin position="1"/>
        <end position="12"/>
    </location>
</feature>
<feature type="region of interest" description="Disordered" evidence="1">
    <location>
        <begin position="2793"/>
        <end position="2812"/>
    </location>
</feature>
<feature type="compositionally biased region" description="Basic residues" evidence="1">
    <location>
        <begin position="144"/>
        <end position="155"/>
    </location>
</feature>
<dbReference type="Pfam" id="PF22600">
    <property type="entry name" value="MTPAP-like_central"/>
    <property type="match status" value="1"/>
</dbReference>
<evidence type="ECO:0000259" key="2">
    <source>
        <dbReference type="Pfam" id="PF22600"/>
    </source>
</evidence>
<dbReference type="PANTHER" id="PTHR23092">
    <property type="entry name" value="POLY(A) RNA POLYMERASE"/>
    <property type="match status" value="1"/>
</dbReference>
<feature type="region of interest" description="Disordered" evidence="1">
    <location>
        <begin position="3492"/>
        <end position="3549"/>
    </location>
</feature>
<feature type="compositionally biased region" description="Low complexity" evidence="1">
    <location>
        <begin position="618"/>
        <end position="632"/>
    </location>
</feature>
<feature type="region of interest" description="Disordered" evidence="1">
    <location>
        <begin position="352"/>
        <end position="413"/>
    </location>
</feature>
<dbReference type="GO" id="GO:0031123">
    <property type="term" value="P:RNA 3'-end processing"/>
    <property type="evidence" value="ECO:0007669"/>
    <property type="project" value="TreeGrafter"/>
</dbReference>
<feature type="compositionally biased region" description="Polar residues" evidence="1">
    <location>
        <begin position="603"/>
        <end position="614"/>
    </location>
</feature>
<feature type="region of interest" description="Disordered" evidence="1">
    <location>
        <begin position="2330"/>
        <end position="2350"/>
    </location>
</feature>
<feature type="region of interest" description="Disordered" evidence="1">
    <location>
        <begin position="2958"/>
        <end position="3021"/>
    </location>
</feature>
<feature type="region of interest" description="Disordered" evidence="1">
    <location>
        <begin position="1777"/>
        <end position="1800"/>
    </location>
</feature>
<dbReference type="VEuPathDB" id="PlasmoDB:PCOAH_00012500"/>
<dbReference type="InterPro" id="IPR054708">
    <property type="entry name" value="MTPAP-like_central"/>
</dbReference>
<dbReference type="KEGG" id="pcot:PCOAH_00012500"/>
<feature type="compositionally biased region" description="Basic residues" evidence="1">
    <location>
        <begin position="811"/>
        <end position="825"/>
    </location>
</feature>
<dbReference type="SUPFAM" id="SSF81301">
    <property type="entry name" value="Nucleotidyltransferase"/>
    <property type="match status" value="1"/>
</dbReference>
<feature type="compositionally biased region" description="Polar residues" evidence="1">
    <location>
        <begin position="747"/>
        <end position="773"/>
    </location>
</feature>
<dbReference type="GO" id="GO:0003729">
    <property type="term" value="F:mRNA binding"/>
    <property type="evidence" value="ECO:0007669"/>
    <property type="project" value="TreeGrafter"/>
</dbReference>
<feature type="compositionally biased region" description="Polar residues" evidence="1">
    <location>
        <begin position="2800"/>
        <end position="2810"/>
    </location>
</feature>
<feature type="region of interest" description="Disordered" evidence="1">
    <location>
        <begin position="2840"/>
        <end position="2882"/>
    </location>
</feature>
<feature type="region of interest" description="Disordered" evidence="1">
    <location>
        <begin position="706"/>
        <end position="986"/>
    </location>
</feature>
<feature type="compositionally biased region" description="Polar residues" evidence="1">
    <location>
        <begin position="3630"/>
        <end position="3640"/>
    </location>
</feature>
<feature type="region of interest" description="Disordered" evidence="1">
    <location>
        <begin position="1"/>
        <end position="110"/>
    </location>
</feature>
<feature type="compositionally biased region" description="Polar residues" evidence="1">
    <location>
        <begin position="936"/>
        <end position="948"/>
    </location>
</feature>
<name>A0A1B1DVC0_9APIC</name>
<keyword evidence="4" id="KW-1185">Reference proteome</keyword>
<organism evidence="3 4">
    <name type="scientific">Plasmodium coatneyi</name>
    <dbReference type="NCBI Taxonomy" id="208452"/>
    <lineage>
        <taxon>Eukaryota</taxon>
        <taxon>Sar</taxon>
        <taxon>Alveolata</taxon>
        <taxon>Apicomplexa</taxon>
        <taxon>Aconoidasida</taxon>
        <taxon>Haemosporida</taxon>
        <taxon>Plasmodiidae</taxon>
        <taxon>Plasmodium</taxon>
    </lineage>
</organism>
<feature type="compositionally biased region" description="Basic residues" evidence="1">
    <location>
        <begin position="1898"/>
        <end position="1912"/>
    </location>
</feature>
<feature type="region of interest" description="Disordered" evidence="1">
    <location>
        <begin position="3689"/>
        <end position="3727"/>
    </location>
</feature>
<feature type="compositionally biased region" description="Basic and acidic residues" evidence="1">
    <location>
        <begin position="774"/>
        <end position="784"/>
    </location>
</feature>
<feature type="compositionally biased region" description="Basic residues" evidence="1">
    <location>
        <begin position="3613"/>
        <end position="3622"/>
    </location>
</feature>
<dbReference type="OrthoDB" id="2274644at2759"/>
<dbReference type="InterPro" id="IPR045862">
    <property type="entry name" value="Trf4-like"/>
</dbReference>
<feature type="region of interest" description="Disordered" evidence="1">
    <location>
        <begin position="143"/>
        <end position="227"/>
    </location>
</feature>
<feature type="compositionally biased region" description="Basic and acidic residues" evidence="1">
    <location>
        <begin position="163"/>
        <end position="172"/>
    </location>
</feature>
<feature type="compositionally biased region" description="Polar residues" evidence="1">
    <location>
        <begin position="1788"/>
        <end position="1800"/>
    </location>
</feature>
<feature type="compositionally biased region" description="Low complexity" evidence="1">
    <location>
        <begin position="2848"/>
        <end position="2859"/>
    </location>
</feature>
<dbReference type="GO" id="GO:0043634">
    <property type="term" value="P:polyadenylation-dependent ncRNA catabolic process"/>
    <property type="evidence" value="ECO:0007669"/>
    <property type="project" value="TreeGrafter"/>
</dbReference>
<feature type="compositionally biased region" description="Basic and acidic residues" evidence="1">
    <location>
        <begin position="2127"/>
        <end position="2145"/>
    </location>
</feature>
<dbReference type="InterPro" id="IPR043519">
    <property type="entry name" value="NT_sf"/>
</dbReference>
<feature type="compositionally biased region" description="Basic residues" evidence="1">
    <location>
        <begin position="99"/>
        <end position="108"/>
    </location>
</feature>
<evidence type="ECO:0000256" key="1">
    <source>
        <dbReference type="SAM" id="MobiDB-lite"/>
    </source>
</evidence>
<feature type="compositionally biased region" description="Basic and acidic residues" evidence="1">
    <location>
        <begin position="2338"/>
        <end position="2350"/>
    </location>
</feature>
<feature type="compositionally biased region" description="Basic and acidic residues" evidence="1">
    <location>
        <begin position="2861"/>
        <end position="2882"/>
    </location>
</feature>
<accession>A0A1B1DVC0</accession>
<feature type="region of interest" description="Disordered" evidence="1">
    <location>
        <begin position="2531"/>
        <end position="2560"/>
    </location>
</feature>
<dbReference type="GeneID" id="30907976"/>
<feature type="region of interest" description="Disordered" evidence="1">
    <location>
        <begin position="3854"/>
        <end position="3874"/>
    </location>
</feature>
<feature type="compositionally biased region" description="Basic and acidic residues" evidence="1">
    <location>
        <begin position="3496"/>
        <end position="3517"/>
    </location>
</feature>
<feature type="compositionally biased region" description="Basic and acidic residues" evidence="1">
    <location>
        <begin position="2532"/>
        <end position="2558"/>
    </location>
</feature>
<dbReference type="Proteomes" id="UP000092716">
    <property type="component" value="Chromosome 5"/>
</dbReference>
<feature type="compositionally biased region" description="Basic and acidic residues" evidence="1">
    <location>
        <begin position="3700"/>
        <end position="3718"/>
    </location>
</feature>
<feature type="region of interest" description="Disordered" evidence="1">
    <location>
        <begin position="1237"/>
        <end position="1273"/>
    </location>
</feature>
<feature type="compositionally biased region" description="Basic and acidic residues" evidence="1">
    <location>
        <begin position="203"/>
        <end position="227"/>
    </location>
</feature>
<feature type="compositionally biased region" description="Basic and acidic residues" evidence="1">
    <location>
        <begin position="520"/>
        <end position="533"/>
    </location>
</feature>
<sequence>MDSVEGDLRSVESGDSGSNTPSGGTPQRRQRESRQNAHTHSHRRVLKCVLRRDTKRNSSGSSTHKEKDAHTSEVYPVDEEATNCTPSGMNQKERTVRTNSKKHNKQAKKTIDVVTHSTEPQHVQNYVIDDKEHVSWCIQETGKLKNKQKRRKGKSRPPASEVDAQRDEHVEGTHAFCPINGDDEKDADESEDYQDSDGEDGDDNRHGRSHLDRCHRPRRVDPTEERRRELSIYKKKVNQVNKILYNLNCFNKFSSLEFRKGMSQNKKQKEAEVVETTFTSVTPFSRGSQKENPTSLVTYTLHPKQMSLHDEENACSKNNQPSAMRQAVHNFPKGKDTTVLGRTLPTLHAAHHPYDERNGEDSEPPNQVTVNSNCEGSATPTTHSRGHSQLAKIKQKSEVDSEAANGGEDEAQANFSTSCYVQVNQEEESQTNGNKYSTTLTNGECMQSRKERNTQQLVPPESIFPPNVTNSSDRPMDDTKTNALPSVSGEAETTILLPLPSVNTTDSKSKNPSHKRNPSRKKENISLDGKDDIVVSAPGTSMSSKAHAGSHQTNKRKPKGEEKHSHLSKCQEVGNLDSQSAPIYEVTKEEKLFESTKFDNVTLRSMPNESSQPRVSIDDASSESSTSSASPSQINYKHISKKNAKRLTYQGKETIVAQPEGEPTSTPLIIASQKKRDHNGTVFKSTNDSIGTVEFGTVADANMQVGTNEGREAEQNNGNKRGTNKKRRKNKRSIASNVEDTTRRENLSNLPSDQPEPSQLSRDETNQSCNPKNTPDDHTREPTSYERALPNAHAISPTSDVNKSEEIMNTKGKKKKKKRKKKKKKNSTEEVDTNEGLKYTDQLTNSAEHNEIGQSPEEETPYLLEKESSPMGGGPPQVEYNLDKKCNPKKGSKKGSKKIVTRKGSKGEEEGAMDSASTPQARAFNESFEKVDRNHSGSTPFGSNQLSMNEPHAPVLPPKKGTHNEKQRKKDHTHPQQIDINDSAPMNPIVYTSMGNYANRTMNPLPLNHGFCTAQNLSNVDRTKQYRCTSEDNFNEHDVLAQEEQSNVIGGDASFVNAPPRDGRSVHGGDNRSSERGDSPDRYNHNSQNEEDYSADVLSDNVSSFVSRDYANYVNYINYMNYLNRMNPISHANRLGRVNRALPQRIRRKGFLSRHLKWKYPSGSTTSYMEDLWRGENEGGVFNREPYFNHFKRGYANYMISGRGLAGMSGMSWLGGAQNFGNPNRISHMNNFINGQGSFFPGRQNEGRRNKPRRLLQQPCRPPNGNNPLPYGRQYRVKTFPSGGTDWNNYTDISSTIAAMNNEDVASVEASLITAADEVGGYAPSMHDNRRRITSSVPHRYDIGYNICTSVPSANKPCNKIGPSHNEYHYANTNGGQWEDAKGIHRPVKHDPFLCRDVSYLGGGYNLGVKTPWDVPPYNNHLVVPFNRMGIPPIGTIERGSHHSNNWSSHLGAKHVNVENNFPMGSNYPPGNKRMVVNAQGVNLPPVHPDRTPFHQTIQLNREKMTFLPTHKWDIYNKLRIRKKKKKKIFNDEQYTQQSIYHADRNTYFPNDINKFNAMYPLEYNPLVNTFAGSYGNPSSGFYHLPYGVIPPVGIPLRDFHSINGAPHFANLTNGGNFSNGDSLDENYGPSQHGTYQQGGNPHARYPYKGLPPDQPHMSQNGKPYPMIYPGETEKANKLDKNDPPKVGKKNSFTLLNGNRVEKDEICRRQSANDDQMENENKKNATYPNDQFVDVTAEWKKVPTGDDSRVLPIKGEDLSNSYEGVHNGGAAPVRLQKEKKKKKEKSAFSKTKQQNGDKTNNYNEMVRKYNELKKCSHENVSMDRNDEQDYTVEDATTMGAPFCLFTKIKQRSTKQPTKGEAVTMQGIENEKEEPHECLNYDVEGSYAYVPQNGQHLNDKKKKRKKKKKKKRQKNGEEVTHTTEKAHSGAPDHSNDAAQRGRNQSCVTLSHYDKFIASRNHLPLRNGRIRSLSLNLDDKPRIHLLPLLHGAIQRYKAIKVDPPPAVGIIPPTTLHRGDSANNAPRNALQADLFLLLRKTEELLIDLLKKVKPSKDIKRTKRKIFSLLSKLIKHLFTCDIKIYTVGSSAYGVDSKTSDLDIVIQANLYNPKYILRNIYNYIEQMKRNRERENDVATKQNEEEGKDNPAIDAGSKVQTDQYHLNIHEKLRRTGVTPLDPSECAFFDNVQLQLVDSARVPILTLRKNDIVCDVSVNTNNSLKHTEFFSSILKRFPNLKNVMRILKLLLKVRTLPSMKQGGLPTILWMMLSVCYCKLPMGGSSFCGSAEKYPFGRRDQGKTQRDGKQMETSTCTSAISPVSSVTNETGVLLPCVPHTSGDPSLEGHTDQLKGRDSSDELVCSLDGEKDELLNGGYYHDGGKNAMMEKQSIDCTPGSDEEDTKKKRYITGQKETARESPAHVQHEKGLNDGTTSPGWSTQMGELRGSSPYHHEGRCRKGKNSPQSNNPHKSHHYNRSSEGHLHTDQNQPMCGINDGERKDALPSGELKFKEEKMHIGVLSSSPSVCSSLVNSAFCGEPMEKDEKEEENKNKRVGKDETREEDQTASHFSSMSCHLVEEIFSHNEYEESSANSCCHHYAESCRHNCGSDGERGSECVSTFSMNCFDSSLTQSTKGQNQPTQQQKRKRNVLKIMHRNGKILSQFEPPMGITPNEEGKNEGPAKCVMNSQNGGRRDQPGESHHAISENHLMALAPLFYSLMILFNELNSRKKLTRTINIIDEEKCHLKNPDEINKRLLSSVCHGGVWDELLTLYDPIYSFNYERYISRTGGHAIAATPVHVGKPKEKTQTSPTKSTTGSHMYRENFRKDPHQINDIMCSMWSKKKAKSLTPDECRKSGSSSPAISSCSPREVHQINRKDQAKEETNAEHHLEKKNKITTESFLSMLTDVTSFRKMDVRKHSGKRESVSNGVVHSASVDRVNCGGHPYWEHPPWKDVKGPFVGDTVKTCGVTPPPKEIKMNGRITSGSSISTNSSSSGNSLQISHAREGDFLKSGKRTPHPDGKTNHTINEDIENEVDLAEEEDKTNPFLLHNAPQLDSHCDDAGGISPTRNSHEVVEQANQIFSPHPNCNTEMVKTFGGEYISNAFKGALRKGDRPSISENPPTRRREHYMNDEDVTTTTMDAVRLNGGRGSHFFTSSSNIAWGSLPHLDMRNTAVTSGSYFNDVHLSNSLTPSDTILHGMTDANFRIHDGALHMCSNEVNTSMSQHRCSVTSNKENTIRLKYNQNKHLTDNILEKNNKTGNRVEVRTTARNIIQTKRNIRTFEKKYEQNIDLAGKVSSATWLIYLYELKRASFFINYYLHHLHLFICFKKHFNGGGGRESNGIHVNHIPKHPCDAQTRITKNYEIFQKKQWLTIKINSRDELSNADKPSLQRREVLFPNATFPLLSQTEQPIILDKGSQLDLFKRESPQVGKKIHSDERVQTEENTTLSERIEKNNLDPTGQIILKCILENLKCCIHALFERTKGEIYVLPFRPQLGSSHLRRSSKEEIPSKGNHPNDGEREQRGGRFAIPTGESTEDSCNRNAKSNNHKEQSLDDPTDAENQYALVLIEGKLVFVKFVKICIDRNKFWDENFLCRRDIRTVIHAKALDVLFISNKAIKTDKKKKKKKKKNQDGRQIHPNSDTNGNENLAKQICTSSDTSDIDQMLLEDNSLDENERFSKRDPTLSDFPCAASEKVQNDAAAPGGGIKGEKPASKEPKGRTNDPSDGKNPYLVDNSKRTMKSWDYEKQKLKAKCSNFIYNSRNDYLGLLVEQNGGGRDRMVRRQASQPSQTGEPCAPLKPGDVFLINPCNFVTRVNVKTVYVPRRSLKDELADTICERAHLKESQMRNIFMLREMGQSLSGSTVPFEEAQQGDCQTDEQKEKQPEDDDVCCVRIIPRSEIMRYKELIRITRNSPFYHKKAKHISNNANPPLQQPVSVCNFCQTRGTFNVKTNHFTLSHVDTDVGQSITQLLRQLIHGKYVSAHRRGEDCHQCAQNLPTPN</sequence>
<feature type="compositionally biased region" description="Acidic residues" evidence="1">
    <location>
        <begin position="181"/>
        <end position="202"/>
    </location>
</feature>
<dbReference type="EMBL" id="CP016243">
    <property type="protein sequence ID" value="ANQ06746.1"/>
    <property type="molecule type" value="Genomic_DNA"/>
</dbReference>